<dbReference type="GO" id="GO:0003677">
    <property type="term" value="F:DNA binding"/>
    <property type="evidence" value="ECO:0007669"/>
    <property type="project" value="UniProtKB-KW"/>
</dbReference>
<proteinExistence type="predicted"/>
<dbReference type="PANTHER" id="PTHR43537:SF24">
    <property type="entry name" value="GLUCONATE OPERON TRANSCRIPTIONAL REPRESSOR"/>
    <property type="match status" value="1"/>
</dbReference>
<dbReference type="RefSeq" id="WP_132806274.1">
    <property type="nucleotide sequence ID" value="NZ_SMAK01000004.1"/>
</dbReference>
<dbReference type="InterPro" id="IPR036388">
    <property type="entry name" value="WH-like_DNA-bd_sf"/>
</dbReference>
<dbReference type="OrthoDB" id="9788098at2"/>
<dbReference type="SMART" id="SM00895">
    <property type="entry name" value="FCD"/>
    <property type="match status" value="1"/>
</dbReference>
<dbReference type="GO" id="GO:0003700">
    <property type="term" value="F:DNA-binding transcription factor activity"/>
    <property type="evidence" value="ECO:0007669"/>
    <property type="project" value="InterPro"/>
</dbReference>
<dbReference type="Proteomes" id="UP000295678">
    <property type="component" value="Unassembled WGS sequence"/>
</dbReference>
<dbReference type="Gene3D" id="1.10.10.10">
    <property type="entry name" value="Winged helix-like DNA-binding domain superfamily/Winged helix DNA-binding domain"/>
    <property type="match status" value="1"/>
</dbReference>
<evidence type="ECO:0000313" key="7">
    <source>
        <dbReference type="Proteomes" id="UP000295678"/>
    </source>
</evidence>
<dbReference type="InterPro" id="IPR000524">
    <property type="entry name" value="Tscrpt_reg_HTH_GntR"/>
</dbReference>
<dbReference type="PROSITE" id="PS50949">
    <property type="entry name" value="HTH_GNTR"/>
    <property type="match status" value="1"/>
</dbReference>
<dbReference type="SMART" id="SM00345">
    <property type="entry name" value="HTH_GNTR"/>
    <property type="match status" value="1"/>
</dbReference>
<accession>A0A4R3MD43</accession>
<sequence>MNETLLDVGEPGSGSLPPALPGVRGTTVERIVKHLREGILNSRYAPGQRLIEADLTRDLGVSRGPLREAFRRLSAEGLIETVPNRGALVRRLTRREALELFQIRIELEALGARLAATNMAERDIRSAFEAAIGPIWSEAPRLSQIAYLEENKRFHDAVIGASGNCQLVGIHRQLQLPLIMVHVSGALDAAVLAHSVAEHRQIAAAILAGDGSAADLEMRRHLERAFALVRDIRDGDFRTTP</sequence>
<evidence type="ECO:0000256" key="3">
    <source>
        <dbReference type="ARBA" id="ARBA00023163"/>
    </source>
</evidence>
<keyword evidence="7" id="KW-1185">Reference proteome</keyword>
<dbReference type="Gene3D" id="1.20.120.530">
    <property type="entry name" value="GntR ligand-binding domain-like"/>
    <property type="match status" value="1"/>
</dbReference>
<evidence type="ECO:0000259" key="5">
    <source>
        <dbReference type="PROSITE" id="PS50949"/>
    </source>
</evidence>
<feature type="domain" description="HTH gntR-type" evidence="5">
    <location>
        <begin position="25"/>
        <end position="92"/>
    </location>
</feature>
<dbReference type="PANTHER" id="PTHR43537">
    <property type="entry name" value="TRANSCRIPTIONAL REGULATOR, GNTR FAMILY"/>
    <property type="match status" value="1"/>
</dbReference>
<reference evidence="6 7" key="1">
    <citation type="submission" date="2019-03" db="EMBL/GenBank/DDBJ databases">
        <title>Genomic Encyclopedia of Type Strains, Phase IV (KMG-IV): sequencing the most valuable type-strain genomes for metagenomic binning, comparative biology and taxonomic classification.</title>
        <authorList>
            <person name="Goeker M."/>
        </authorList>
    </citation>
    <scope>NUCLEOTIDE SEQUENCE [LARGE SCALE GENOMIC DNA]</scope>
    <source>
        <strain evidence="6 7">DSM 19345</strain>
    </source>
</reference>
<keyword evidence="2" id="KW-0238">DNA-binding</keyword>
<dbReference type="Pfam" id="PF00392">
    <property type="entry name" value="GntR"/>
    <property type="match status" value="1"/>
</dbReference>
<evidence type="ECO:0000256" key="2">
    <source>
        <dbReference type="ARBA" id="ARBA00023125"/>
    </source>
</evidence>
<keyword evidence="3" id="KW-0804">Transcription</keyword>
<dbReference type="AlphaFoldDB" id="A0A4R3MD43"/>
<dbReference type="CDD" id="cd07377">
    <property type="entry name" value="WHTH_GntR"/>
    <property type="match status" value="1"/>
</dbReference>
<comment type="caution">
    <text evidence="6">The sequence shown here is derived from an EMBL/GenBank/DDBJ whole genome shotgun (WGS) entry which is preliminary data.</text>
</comment>
<keyword evidence="1" id="KW-0805">Transcription regulation</keyword>
<dbReference type="InterPro" id="IPR008920">
    <property type="entry name" value="TF_FadR/GntR_C"/>
</dbReference>
<dbReference type="InterPro" id="IPR036390">
    <property type="entry name" value="WH_DNA-bd_sf"/>
</dbReference>
<gene>
    <name evidence="6" type="ORF">EDC22_104293</name>
</gene>
<protein>
    <submittedName>
        <fullName evidence="6">GntR family transcriptional regulator</fullName>
    </submittedName>
</protein>
<feature type="region of interest" description="Disordered" evidence="4">
    <location>
        <begin position="1"/>
        <end position="21"/>
    </location>
</feature>
<dbReference type="Pfam" id="PF07729">
    <property type="entry name" value="FCD"/>
    <property type="match status" value="1"/>
</dbReference>
<dbReference type="SUPFAM" id="SSF48008">
    <property type="entry name" value="GntR ligand-binding domain-like"/>
    <property type="match status" value="1"/>
</dbReference>
<evidence type="ECO:0000313" key="6">
    <source>
        <dbReference type="EMBL" id="TCT11530.1"/>
    </source>
</evidence>
<evidence type="ECO:0000256" key="1">
    <source>
        <dbReference type="ARBA" id="ARBA00023015"/>
    </source>
</evidence>
<dbReference type="SUPFAM" id="SSF46785">
    <property type="entry name" value="Winged helix' DNA-binding domain"/>
    <property type="match status" value="1"/>
</dbReference>
<dbReference type="EMBL" id="SMAK01000004">
    <property type="protein sequence ID" value="TCT11530.1"/>
    <property type="molecule type" value="Genomic_DNA"/>
</dbReference>
<organism evidence="6 7">
    <name type="scientific">Tepidamorphus gemmatus</name>
    <dbReference type="NCBI Taxonomy" id="747076"/>
    <lineage>
        <taxon>Bacteria</taxon>
        <taxon>Pseudomonadati</taxon>
        <taxon>Pseudomonadota</taxon>
        <taxon>Alphaproteobacteria</taxon>
        <taxon>Hyphomicrobiales</taxon>
        <taxon>Tepidamorphaceae</taxon>
        <taxon>Tepidamorphus</taxon>
    </lineage>
</organism>
<dbReference type="InterPro" id="IPR011711">
    <property type="entry name" value="GntR_C"/>
</dbReference>
<name>A0A4R3MD43_9HYPH</name>
<evidence type="ECO:0000256" key="4">
    <source>
        <dbReference type="SAM" id="MobiDB-lite"/>
    </source>
</evidence>